<keyword evidence="1" id="KW-0812">Transmembrane</keyword>
<dbReference type="Proteomes" id="UP000281553">
    <property type="component" value="Unassembled WGS sequence"/>
</dbReference>
<keyword evidence="1" id="KW-0472">Membrane</keyword>
<sequence>MKLKDPLPATEQSVVVYSLPCKNCEARYFGETGRRLGTRLHEQQLAINRKDKLSLVYGHVQQINRKFAFEKARVIGRANEKVARLFGGGVESTIIYGPTSPLPRYASVNVTFRGFGRSFNLLEVGYRSEFGGKLRHALLNEPEEMPSVHDAAPFPYQAQNFTFYSGSDRRSSAFVRLFGHEVFLSMDADEDFKGLYPAKAMQSSLLEVDEIVSLPTVGGLSLQVAMLGVSSQKLKYDLNWTGVLIDFDARLAHYRSTFLHIILSQYVHHFYISRQYCRMESGYMLSLIIGRVAITVLVYIIYIA</sequence>
<dbReference type="InterPro" id="IPR015819">
    <property type="entry name" value="Lipid_transp_b-sht_shell"/>
</dbReference>
<dbReference type="InterPro" id="IPR015817">
    <property type="entry name" value="Vitellinogen_open_b-sht_sub1"/>
</dbReference>
<name>A0A3P7LI65_DIBLA</name>
<dbReference type="SUPFAM" id="SSF56968">
    <property type="entry name" value="Lipovitellin-phosvitin complex, beta-sheet shell regions"/>
    <property type="match status" value="1"/>
</dbReference>
<evidence type="ECO:0000313" key="4">
    <source>
        <dbReference type="Proteomes" id="UP000281553"/>
    </source>
</evidence>
<evidence type="ECO:0000313" key="3">
    <source>
        <dbReference type="EMBL" id="VDN16504.1"/>
    </source>
</evidence>
<accession>A0A3P7LI65</accession>
<evidence type="ECO:0000256" key="1">
    <source>
        <dbReference type="SAM" id="Phobius"/>
    </source>
</evidence>
<dbReference type="OrthoDB" id="6236709at2759"/>
<dbReference type="InterPro" id="IPR015255">
    <property type="entry name" value="Vitellinogen_open_b-sht"/>
</dbReference>
<organism evidence="3 4">
    <name type="scientific">Dibothriocephalus latus</name>
    <name type="common">Fish tapeworm</name>
    <name type="synonym">Diphyllobothrium latum</name>
    <dbReference type="NCBI Taxonomy" id="60516"/>
    <lineage>
        <taxon>Eukaryota</taxon>
        <taxon>Metazoa</taxon>
        <taxon>Spiralia</taxon>
        <taxon>Lophotrochozoa</taxon>
        <taxon>Platyhelminthes</taxon>
        <taxon>Cestoda</taxon>
        <taxon>Eucestoda</taxon>
        <taxon>Diphyllobothriidea</taxon>
        <taxon>Diphyllobothriidae</taxon>
        <taxon>Dibothriocephalus</taxon>
    </lineage>
</organism>
<evidence type="ECO:0000259" key="2">
    <source>
        <dbReference type="Pfam" id="PF09172"/>
    </source>
</evidence>
<keyword evidence="1" id="KW-1133">Transmembrane helix</keyword>
<reference evidence="3 4" key="1">
    <citation type="submission" date="2018-11" db="EMBL/GenBank/DDBJ databases">
        <authorList>
            <consortium name="Pathogen Informatics"/>
        </authorList>
    </citation>
    <scope>NUCLEOTIDE SEQUENCE [LARGE SCALE GENOMIC DNA]</scope>
</reference>
<protein>
    <recommendedName>
        <fullName evidence="2">Vitellinogen open beta-sheet domain-containing protein</fullName>
    </recommendedName>
</protein>
<dbReference type="GO" id="GO:0005319">
    <property type="term" value="F:lipid transporter activity"/>
    <property type="evidence" value="ECO:0007669"/>
    <property type="project" value="InterPro"/>
</dbReference>
<keyword evidence="4" id="KW-1185">Reference proteome</keyword>
<dbReference type="EMBL" id="UYRU01066041">
    <property type="protein sequence ID" value="VDN16504.1"/>
    <property type="molecule type" value="Genomic_DNA"/>
</dbReference>
<dbReference type="AlphaFoldDB" id="A0A3P7LI65"/>
<dbReference type="Pfam" id="PF09172">
    <property type="entry name" value="Vit_open_b-sht"/>
    <property type="match status" value="1"/>
</dbReference>
<dbReference type="Gene3D" id="2.20.50.20">
    <property type="entry name" value="Lipovitellin. Chain A, domain 3"/>
    <property type="match status" value="1"/>
</dbReference>
<proteinExistence type="predicted"/>
<feature type="domain" description="Vitellinogen open beta-sheet" evidence="2">
    <location>
        <begin position="86"/>
        <end position="236"/>
    </location>
</feature>
<feature type="transmembrane region" description="Helical" evidence="1">
    <location>
        <begin position="283"/>
        <end position="303"/>
    </location>
</feature>
<gene>
    <name evidence="3" type="ORF">DILT_LOCUS12335</name>
</gene>